<accession>A0A7R9PKW3</accession>
<dbReference type="AlphaFoldDB" id="A0A7R9PKW3"/>
<dbReference type="GO" id="GO:0005634">
    <property type="term" value="C:nucleus"/>
    <property type="evidence" value="ECO:0007669"/>
    <property type="project" value="TreeGrafter"/>
</dbReference>
<dbReference type="SUPFAM" id="SSF54236">
    <property type="entry name" value="Ubiquitin-like"/>
    <property type="match status" value="2"/>
</dbReference>
<evidence type="ECO:0000313" key="3">
    <source>
        <dbReference type="EMBL" id="CAD7592660.1"/>
    </source>
</evidence>
<dbReference type="GO" id="GO:0006886">
    <property type="term" value="P:intracellular protein transport"/>
    <property type="evidence" value="ECO:0007669"/>
    <property type="project" value="TreeGrafter"/>
</dbReference>
<dbReference type="PANTHER" id="PTHR46467:SF1">
    <property type="entry name" value="TETHER CONTAINING UBX DOMAIN FOR GLUT4"/>
    <property type="match status" value="1"/>
</dbReference>
<dbReference type="Gene3D" id="3.10.20.90">
    <property type="entry name" value="Phosphatidylinositol 3-kinase Catalytic Subunit, Chain A, domain 1"/>
    <property type="match status" value="2"/>
</dbReference>
<feature type="compositionally biased region" description="Polar residues" evidence="1">
    <location>
        <begin position="509"/>
        <end position="537"/>
    </location>
</feature>
<feature type="region of interest" description="Disordered" evidence="1">
    <location>
        <begin position="1"/>
        <end position="24"/>
    </location>
</feature>
<proteinExistence type="predicted"/>
<dbReference type="InterPro" id="IPR001012">
    <property type="entry name" value="UBX_dom"/>
</dbReference>
<dbReference type="PANTHER" id="PTHR46467">
    <property type="entry name" value="TETHER CONTAINING UBX DOMAIN FOR GLUT4"/>
    <property type="match status" value="1"/>
</dbReference>
<protein>
    <recommendedName>
        <fullName evidence="2">UBX domain-containing protein</fullName>
    </recommendedName>
</protein>
<dbReference type="Pfam" id="PF11470">
    <property type="entry name" value="TUG-UBL1"/>
    <property type="match status" value="1"/>
</dbReference>
<dbReference type="CDD" id="cd16118">
    <property type="entry name" value="UBX2_UBXN9"/>
    <property type="match status" value="1"/>
</dbReference>
<dbReference type="Pfam" id="PF00789">
    <property type="entry name" value="UBX"/>
    <property type="match status" value="1"/>
</dbReference>
<dbReference type="CDD" id="cd17075">
    <property type="entry name" value="UBX1_UBXN9"/>
    <property type="match status" value="1"/>
</dbReference>
<dbReference type="InterPro" id="IPR021569">
    <property type="entry name" value="TUG-UBL1"/>
</dbReference>
<sequence length="559" mass="62469">MERTSRTAHFRAGTPTIRTDGTDGDSVCSAALEPEGELLVCVLKEILEEVCKKQDLNPEEYDIKHHNHVLDPSTIVRFSGLPNNAQLEMITSKKIRQESAITLGLQLESGARPMGDFLPSDSLWKVITKLCPEEANPDSNPVVIYMRREVAGKVELENTTLRHLGLMGGRAMLRYVHRTAEELHRQANVSAPLQRPQKLMEGEHKPHAPPEHPNLPEGPVADLILPNMDLQQSKPDQEISSSVDTQQSLGSEVLSQSLVECLSNNPKMVENYSQDVMEVDSYEAKEDDLTMDMCGSDDTISSLKPRERLPEEEEIILLGERNAIAFNLNTAQTIRHEDLPEDFFELTLDDARSIYKELKKQKEQMETAPLTTRALRELEENKRVLNQLHHYRRVVLRVQFPDRTVLQGTFTPLEPVSAVMEFVRGHLADPQASFHLFTTPPKQVLLPEVRLIDAGCVPSALLHFGIDESLETKTYLKADILSQFTSLNAAGIAACRSRGLVPANPPVSTPATSRSNISFEKPEPSTSRQVGTSSDINRPSPRQDAGPSNKVPKWFKPIK</sequence>
<gene>
    <name evidence="3" type="ORF">TGEB3V08_LOCUS4994</name>
</gene>
<evidence type="ECO:0000256" key="1">
    <source>
        <dbReference type="SAM" id="MobiDB-lite"/>
    </source>
</evidence>
<feature type="domain" description="UBX" evidence="2">
    <location>
        <begin position="396"/>
        <end position="464"/>
    </location>
</feature>
<dbReference type="GO" id="GO:0005737">
    <property type="term" value="C:cytoplasm"/>
    <property type="evidence" value="ECO:0007669"/>
    <property type="project" value="TreeGrafter"/>
</dbReference>
<reference evidence="3" key="1">
    <citation type="submission" date="2020-11" db="EMBL/GenBank/DDBJ databases">
        <authorList>
            <person name="Tran Van P."/>
        </authorList>
    </citation>
    <scope>NUCLEOTIDE SEQUENCE</scope>
</reference>
<dbReference type="EMBL" id="OE840790">
    <property type="protein sequence ID" value="CAD7592660.1"/>
    <property type="molecule type" value="Genomic_DNA"/>
</dbReference>
<dbReference type="PROSITE" id="PS50033">
    <property type="entry name" value="UBX"/>
    <property type="match status" value="1"/>
</dbReference>
<dbReference type="InterPro" id="IPR059238">
    <property type="entry name" value="UBX1_UBXN9"/>
</dbReference>
<name>A0A7R9PKW3_TIMGE</name>
<dbReference type="GO" id="GO:0042593">
    <property type="term" value="P:glucose homeostasis"/>
    <property type="evidence" value="ECO:0007669"/>
    <property type="project" value="TreeGrafter"/>
</dbReference>
<dbReference type="GO" id="GO:0012506">
    <property type="term" value="C:vesicle membrane"/>
    <property type="evidence" value="ECO:0007669"/>
    <property type="project" value="TreeGrafter"/>
</dbReference>
<organism evidence="3">
    <name type="scientific">Timema genevievae</name>
    <name type="common">Walking stick</name>
    <dbReference type="NCBI Taxonomy" id="629358"/>
    <lineage>
        <taxon>Eukaryota</taxon>
        <taxon>Metazoa</taxon>
        <taxon>Ecdysozoa</taxon>
        <taxon>Arthropoda</taxon>
        <taxon>Hexapoda</taxon>
        <taxon>Insecta</taxon>
        <taxon>Pterygota</taxon>
        <taxon>Neoptera</taxon>
        <taxon>Polyneoptera</taxon>
        <taxon>Phasmatodea</taxon>
        <taxon>Timematodea</taxon>
        <taxon>Timematoidea</taxon>
        <taxon>Timematidae</taxon>
        <taxon>Timema</taxon>
    </lineage>
</organism>
<evidence type="ECO:0000259" key="2">
    <source>
        <dbReference type="PROSITE" id="PS50033"/>
    </source>
</evidence>
<feature type="region of interest" description="Disordered" evidence="1">
    <location>
        <begin position="502"/>
        <end position="559"/>
    </location>
</feature>
<dbReference type="InterPro" id="IPR029071">
    <property type="entry name" value="Ubiquitin-like_domsf"/>
</dbReference>